<keyword evidence="1" id="KW-0378">Hydrolase</keyword>
<evidence type="ECO:0000259" key="3">
    <source>
        <dbReference type="PROSITE" id="PS50966"/>
    </source>
</evidence>
<dbReference type="InterPro" id="IPR014001">
    <property type="entry name" value="Helicase_ATP-bd"/>
</dbReference>
<dbReference type="PANTHER" id="PTHR45629">
    <property type="entry name" value="SNF2/RAD54 FAMILY MEMBER"/>
    <property type="match status" value="1"/>
</dbReference>
<dbReference type="Gene3D" id="3.40.50.10810">
    <property type="entry name" value="Tandem AAA-ATPase domain"/>
    <property type="match status" value="1"/>
</dbReference>
<dbReference type="GO" id="GO:0004386">
    <property type="term" value="F:helicase activity"/>
    <property type="evidence" value="ECO:0007669"/>
    <property type="project" value="UniProtKB-KW"/>
</dbReference>
<keyword evidence="6" id="KW-0547">Nucleotide-binding</keyword>
<evidence type="ECO:0000313" key="6">
    <source>
        <dbReference type="EMBL" id="RKF40347.1"/>
    </source>
</evidence>
<dbReference type="InterPro" id="IPR050496">
    <property type="entry name" value="SNF2_RAD54_helicase_repair"/>
</dbReference>
<evidence type="ECO:0000256" key="1">
    <source>
        <dbReference type="ARBA" id="ARBA00022801"/>
    </source>
</evidence>
<gene>
    <name evidence="6" type="ORF">BCY89_24030</name>
</gene>
<dbReference type="GO" id="GO:0005524">
    <property type="term" value="F:ATP binding"/>
    <property type="evidence" value="ECO:0007669"/>
    <property type="project" value="InterPro"/>
</dbReference>
<dbReference type="InterPro" id="IPR049730">
    <property type="entry name" value="SNF2/RAD54-like_C"/>
</dbReference>
<keyword evidence="6" id="KW-0347">Helicase</keyword>
<dbReference type="PROSITE" id="PS51194">
    <property type="entry name" value="HELICASE_CTER"/>
    <property type="match status" value="1"/>
</dbReference>
<protein>
    <submittedName>
        <fullName evidence="6">Helicase SNF2</fullName>
    </submittedName>
</protein>
<dbReference type="PROSITE" id="PS51192">
    <property type="entry name" value="HELICASE_ATP_BIND_1"/>
    <property type="match status" value="1"/>
</dbReference>
<dbReference type="SMART" id="SM00487">
    <property type="entry name" value="DEXDc"/>
    <property type="match status" value="1"/>
</dbReference>
<dbReference type="GO" id="GO:0008270">
    <property type="term" value="F:zinc ion binding"/>
    <property type="evidence" value="ECO:0007669"/>
    <property type="project" value="UniProtKB-KW"/>
</dbReference>
<name>A0A420G590_9SPHI</name>
<dbReference type="RefSeq" id="WP_120333391.1">
    <property type="nucleotide sequence ID" value="NZ_MCAQ01000003.1"/>
</dbReference>
<dbReference type="InterPro" id="IPR038718">
    <property type="entry name" value="SNF2-like_sf"/>
</dbReference>
<sequence length="1105" mass="128157">MNFHQYTLTDIDFTKVSRYSYFPWMDLTLAHFQVNAMEMEVNQATFQVLENYTDFEVMIIHTLPTTAVFCNCPQTGFCRHQKAALGKLFTQENWLAFFDHNRYQHLLKKVAAQYGLEKEPSLENYFAAQIKAGKLEFLLKDKQLTSIDDFDLVEESLAPKKVKTTAEQHHHFVVLTRNRYYKNLQILLCQAPMTKSGLPKNPISASESQSRIWQSSSIEEMQFYTAVYQFSQAMQQDIEISSSLKAVAKNPLHLDFYLHDYEKSDNITASTLSPVQFNLNKGDIKLFISKKGAFYTIQGEIHIHTIAYNLQDLVVLLDHFILIKNQLFLIENKFHLKLIRLFGNKGEQLLIHQRKFEEFNRLFLEQIAHSVELNFKDIPKASKPQLKENLYYQDMQPLLFLEESEDFVNLIPVMRYGEVEIPILSKRNIFGTDSKGTQFLVDRKREAETKVISLLLKQHPYFQEQMDEGSFQHFYLHRKYFLDSNWFLDAFEEWQHQGIQIIGFNTLRGNKLSRFKGKIHVEVLSGQNWFNANIQVKFGPKSVSLKKLEKAVRNRSQFITLDDGTQGILPQQWLDKFEAYFNAAESIADDFIEIPKYKFNEIDHLFDQAELDPIVLAELSMLRKQLANFSSLSEVQVPPTFVGNLRPYQQQGLQWLHFLDGLNFGGCLADDMGLGKTIQILAFLATQKAKGQSAPTLLVLPTTLIFNWRHEIQQFLPSFQTLVLDGPNRIEKGMQFEQYDLVLISYHNLLTDINMLKKITFNYVILDESQQIKNPDSQRYKTVNLLKSRNRIILTGTPIENNTMDLYAQLSFIVPGLLGSKKYFKDVYTTPIDAFHDRKRKKMLKEKIKPFILRRTKQDVLRDLPAKNELILYCEMKTAQRRIYDLYEKEFRDFISAKDGDEIKKSPMHVLKGLTKLRQICNSSKLLQNEDLTSAADSAKIEMLIEQIQHKKDQHKMIVFSQFVSMLNLIKEALDKQGIRALMLTGQSKNRGKLVSDFQSDKDIPVFLVSLKAGGTGLNLTAADVVYLVDPWWNPAVEQQAIDRIYRMGQQKTVTAVRLISPNTVEDKIQTLQQHKKEISNSILDDGGSLDVFYLDKSYLMNLLR</sequence>
<comment type="caution">
    <text evidence="6">The sequence shown here is derived from an EMBL/GenBank/DDBJ whole genome shotgun (WGS) entry which is preliminary data.</text>
</comment>
<keyword evidence="2" id="KW-0862">Zinc</keyword>
<dbReference type="InterPro" id="IPR007527">
    <property type="entry name" value="Znf_SWIM"/>
</dbReference>
<dbReference type="CDD" id="cd18793">
    <property type="entry name" value="SF2_C_SNF"/>
    <property type="match status" value="1"/>
</dbReference>
<dbReference type="Gene3D" id="3.40.50.300">
    <property type="entry name" value="P-loop containing nucleotide triphosphate hydrolases"/>
    <property type="match status" value="1"/>
</dbReference>
<dbReference type="InterPro" id="IPR001650">
    <property type="entry name" value="Helicase_C-like"/>
</dbReference>
<feature type="domain" description="SWIM-type" evidence="3">
    <location>
        <begin position="55"/>
        <end position="89"/>
    </location>
</feature>
<dbReference type="GO" id="GO:0016787">
    <property type="term" value="F:hydrolase activity"/>
    <property type="evidence" value="ECO:0007669"/>
    <property type="project" value="UniProtKB-KW"/>
</dbReference>
<dbReference type="InterPro" id="IPR027417">
    <property type="entry name" value="P-loop_NTPase"/>
</dbReference>
<dbReference type="AlphaFoldDB" id="A0A420G590"/>
<organism evidence="6 7">
    <name type="scientific">Sphingobacterium siyangense</name>
    <dbReference type="NCBI Taxonomy" id="459529"/>
    <lineage>
        <taxon>Bacteria</taxon>
        <taxon>Pseudomonadati</taxon>
        <taxon>Bacteroidota</taxon>
        <taxon>Sphingobacteriia</taxon>
        <taxon>Sphingobacteriales</taxon>
        <taxon>Sphingobacteriaceae</taxon>
        <taxon>Sphingobacterium</taxon>
    </lineage>
</organism>
<keyword evidence="2" id="KW-0863">Zinc-finger</keyword>
<keyword evidence="6" id="KW-0067">ATP-binding</keyword>
<dbReference type="Proteomes" id="UP000286402">
    <property type="component" value="Unassembled WGS sequence"/>
</dbReference>
<dbReference type="SMART" id="SM00490">
    <property type="entry name" value="HELICc"/>
    <property type="match status" value="1"/>
</dbReference>
<accession>A0A420G590</accession>
<proteinExistence type="predicted"/>
<evidence type="ECO:0000259" key="4">
    <source>
        <dbReference type="PROSITE" id="PS51192"/>
    </source>
</evidence>
<feature type="domain" description="Helicase C-terminal" evidence="5">
    <location>
        <begin position="940"/>
        <end position="1098"/>
    </location>
</feature>
<evidence type="ECO:0000256" key="2">
    <source>
        <dbReference type="PROSITE-ProRule" id="PRU00325"/>
    </source>
</evidence>
<dbReference type="Pfam" id="PF00271">
    <property type="entry name" value="Helicase_C"/>
    <property type="match status" value="1"/>
</dbReference>
<dbReference type="SUPFAM" id="SSF52540">
    <property type="entry name" value="P-loop containing nucleoside triphosphate hydrolases"/>
    <property type="match status" value="2"/>
</dbReference>
<evidence type="ECO:0000313" key="7">
    <source>
        <dbReference type="Proteomes" id="UP000286402"/>
    </source>
</evidence>
<dbReference type="PROSITE" id="PS50966">
    <property type="entry name" value="ZF_SWIM"/>
    <property type="match status" value="1"/>
</dbReference>
<reference evidence="6 7" key="1">
    <citation type="submission" date="2016-07" db="EMBL/GenBank/DDBJ databases">
        <title>Genome analysis of Sphingobacterium siyangense T12B17.</title>
        <authorList>
            <person name="Xu D."/>
            <person name="Su Y."/>
            <person name="Zheng S."/>
        </authorList>
    </citation>
    <scope>NUCLEOTIDE SEQUENCE [LARGE SCALE GENOMIC DNA]</scope>
    <source>
        <strain evidence="6 7">T12B17</strain>
    </source>
</reference>
<evidence type="ECO:0000259" key="5">
    <source>
        <dbReference type="PROSITE" id="PS51194"/>
    </source>
</evidence>
<dbReference type="PANTHER" id="PTHR45629:SF7">
    <property type="entry name" value="DNA EXCISION REPAIR PROTEIN ERCC-6-RELATED"/>
    <property type="match status" value="1"/>
</dbReference>
<feature type="domain" description="Helicase ATP-binding" evidence="4">
    <location>
        <begin position="657"/>
        <end position="816"/>
    </location>
</feature>
<keyword evidence="2" id="KW-0479">Metal-binding</keyword>
<dbReference type="EMBL" id="MCAQ01000003">
    <property type="protein sequence ID" value="RKF40347.1"/>
    <property type="molecule type" value="Genomic_DNA"/>
</dbReference>
<dbReference type="Pfam" id="PF00176">
    <property type="entry name" value="SNF2-rel_dom"/>
    <property type="match status" value="1"/>
</dbReference>
<keyword evidence="7" id="KW-1185">Reference proteome</keyword>
<dbReference type="InterPro" id="IPR000330">
    <property type="entry name" value="SNF2_N"/>
</dbReference>